<organism evidence="1 2">
    <name type="scientific">Candidatus Obscuribacter phosphatis</name>
    <dbReference type="NCBI Taxonomy" id="1906157"/>
    <lineage>
        <taxon>Bacteria</taxon>
        <taxon>Bacillati</taxon>
        <taxon>Candidatus Melainabacteria</taxon>
        <taxon>Candidatus Obscuribacterales</taxon>
        <taxon>Candidatus Obscuribacteraceae</taxon>
        <taxon>Candidatus Obscuribacter</taxon>
    </lineage>
</organism>
<dbReference type="Proteomes" id="UP000664277">
    <property type="component" value="Unassembled WGS sequence"/>
</dbReference>
<dbReference type="AlphaFoldDB" id="A0A8J7PC61"/>
<reference evidence="1" key="1">
    <citation type="submission" date="2021-02" db="EMBL/GenBank/DDBJ databases">
        <title>Genome-Resolved Metagenomics of a Microbial Community Performing Photosynthetic Biological Nutrient Removal.</title>
        <authorList>
            <person name="Mcdaniel E.A."/>
        </authorList>
    </citation>
    <scope>NUCLEOTIDE SEQUENCE</scope>
    <source>
        <strain evidence="1">UWPOB_OBS1</strain>
    </source>
</reference>
<evidence type="ECO:0000313" key="1">
    <source>
        <dbReference type="EMBL" id="MBN8660206.1"/>
    </source>
</evidence>
<comment type="caution">
    <text evidence="1">The sequence shown here is derived from an EMBL/GenBank/DDBJ whole genome shotgun (WGS) entry which is preliminary data.</text>
</comment>
<gene>
    <name evidence="1" type="ORF">J0M35_07565</name>
</gene>
<sequence length="119" mass="13464">MFRPIIKIVFLASAAFEVAREKIEDALDTFTSRADEYKSSGSDRLHQTRDRLKQAVSDATQTIWQRSDVLEGQVREKIRRQVADFSLGALGDSTEINELRAEIATLRAEIAELKQKTPV</sequence>
<evidence type="ECO:0000313" key="2">
    <source>
        <dbReference type="Proteomes" id="UP000664277"/>
    </source>
</evidence>
<dbReference type="EMBL" id="JAFLCK010000008">
    <property type="protein sequence ID" value="MBN8660206.1"/>
    <property type="molecule type" value="Genomic_DNA"/>
</dbReference>
<proteinExistence type="predicted"/>
<accession>A0A8J7PC61</accession>
<name>A0A8J7PC61_9BACT</name>
<protein>
    <submittedName>
        <fullName evidence="1">Uncharacterized protein</fullName>
    </submittedName>
</protein>